<dbReference type="Gene3D" id="3.40.50.300">
    <property type="entry name" value="P-loop containing nucleotide triphosphate hydrolases"/>
    <property type="match status" value="1"/>
</dbReference>
<reference evidence="11 12" key="1">
    <citation type="submission" date="2021-02" db="EMBL/GenBank/DDBJ databases">
        <title>De Novo genome assembly of isolated myxobacteria.</title>
        <authorList>
            <person name="Stevens D.C."/>
        </authorList>
    </citation>
    <scope>NUCLEOTIDE SEQUENCE [LARGE SCALE GENOMIC DNA]</scope>
    <source>
        <strain evidence="12">SCPEA02</strain>
    </source>
</reference>
<dbReference type="InterPro" id="IPR038726">
    <property type="entry name" value="PDDEXK_AddAB-type"/>
</dbReference>
<evidence type="ECO:0000256" key="1">
    <source>
        <dbReference type="ARBA" id="ARBA00022722"/>
    </source>
</evidence>
<keyword evidence="1" id="KW-0540">Nuclease</keyword>
<evidence type="ECO:0000256" key="6">
    <source>
        <dbReference type="ARBA" id="ARBA00022839"/>
    </source>
</evidence>
<evidence type="ECO:0000256" key="5">
    <source>
        <dbReference type="ARBA" id="ARBA00022806"/>
    </source>
</evidence>
<evidence type="ECO:0000256" key="7">
    <source>
        <dbReference type="ARBA" id="ARBA00022840"/>
    </source>
</evidence>
<proteinExistence type="predicted"/>
<organism evidence="11 12">
    <name type="scientific">Pyxidicoccus parkwayensis</name>
    <dbReference type="NCBI Taxonomy" id="2813578"/>
    <lineage>
        <taxon>Bacteria</taxon>
        <taxon>Pseudomonadati</taxon>
        <taxon>Myxococcota</taxon>
        <taxon>Myxococcia</taxon>
        <taxon>Myxococcales</taxon>
        <taxon>Cystobacterineae</taxon>
        <taxon>Myxococcaceae</taxon>
        <taxon>Pyxidicoccus</taxon>
    </lineage>
</organism>
<evidence type="ECO:0000259" key="10">
    <source>
        <dbReference type="Pfam" id="PF12705"/>
    </source>
</evidence>
<keyword evidence="2" id="KW-0547">Nucleotide-binding</keyword>
<dbReference type="RefSeq" id="WP_206729359.1">
    <property type="nucleotide sequence ID" value="NZ_CP071090.1"/>
</dbReference>
<dbReference type="InterPro" id="IPR011604">
    <property type="entry name" value="PDDEXK-like_dom_sf"/>
</dbReference>
<evidence type="ECO:0000256" key="8">
    <source>
        <dbReference type="ARBA" id="ARBA00023125"/>
    </source>
</evidence>
<keyword evidence="4" id="KW-0378">Hydrolase</keyword>
<keyword evidence="8" id="KW-0238">DNA-binding</keyword>
<evidence type="ECO:0000256" key="4">
    <source>
        <dbReference type="ARBA" id="ARBA00022801"/>
    </source>
</evidence>
<keyword evidence="5" id="KW-0347">Helicase</keyword>
<keyword evidence="6" id="KW-0269">Exonuclease</keyword>
<dbReference type="EMBL" id="CP071090">
    <property type="protein sequence ID" value="QSQ27845.1"/>
    <property type="molecule type" value="Genomic_DNA"/>
</dbReference>
<protein>
    <submittedName>
        <fullName evidence="11">PD-(D/E)XK nuclease family protein</fullName>
    </submittedName>
</protein>
<evidence type="ECO:0000313" key="12">
    <source>
        <dbReference type="Proteomes" id="UP000662747"/>
    </source>
</evidence>
<evidence type="ECO:0000256" key="9">
    <source>
        <dbReference type="ARBA" id="ARBA00023204"/>
    </source>
</evidence>
<keyword evidence="7" id="KW-0067">ATP-binding</keyword>
<dbReference type="Gene3D" id="3.90.320.10">
    <property type="match status" value="1"/>
</dbReference>
<evidence type="ECO:0000313" key="11">
    <source>
        <dbReference type="EMBL" id="QSQ27845.1"/>
    </source>
</evidence>
<keyword evidence="12" id="KW-1185">Reference proteome</keyword>
<sequence length="1079" mass="118784">MSPRPGRTLHVYPDAGRRQAALRAGGDASGLSVGSHLLTWDELLHALGGARELNRRPCAAVAARVVVSSLGPVLGDTPFGEYVREPAFARAALDVVLDLKAGRLTPRELQDAVEVLPSDRQRRGRVLARLYHLYEQKMAELGLADREDVMRGAREALGRGAWPTGWEGVGSLVLHGIYDVRPSGLELLLALVAACESRRVTLRVETPVGGSPAADAALAALFRAFENRGETMPHVDLFKADVTFEGRPFIDLGRHLFSPRAARDVLKDAVPALRVWSAATAREEARLVARDVRRLIAEGASPGDIAIAWREPGPEAGWLAESLGELGVPVRLPWGEPLALAGPARLALDLPALAEDGFPAERVAELVGSRYAPTLSRGGPDAPASLFALAAVRDDKLGSLRNRGAYDVRLDGLARRLLALHGAQKKDASNRVHAVQVLRERCMLLVDYCRRIPEKGTALELLTAWWHVVERLGLVDSEGPLDPREEGGLGARAVDARARDEATREALRQRVQGLLRTLKAVGGGPELRRRTFGRWLRDTMADVHLPARGPRGGAVEVLDVAELPGRTFRHLFLAGLTEGRFPGRDMPSPLLGDAERSALNQHLGRDVFRLTGGEFEDRAAWRLTEDRLLFASALAVAEETVSLSFAMEAAGGQEQVPSAFLEEVRRLTALKWTPRSLPPIPPLDEVLTEAELRRCVALEALAQPKLRVTEPDSAAQLLRRQFDDEVWYSAAKEMAEVERERLLFFTFPDASPGKYTGSVDVNTMRESLRETFRFDLTRPLSASALARFGNCGFQGFLTYGLKVTEPDTPGEEFDARGRGTFWHQVVEEVFKSLKKHALLGKAPEEVPDEVLDAAVKTAIKHFEKFHHVGHPALWKLAHERARAMARRILVDERHGLPFDKLEPEGFEHKFGPDADDDRWRNVILRIDGDAIVFEGKIDRLDQSGGDVGVIDYKSGQLDKRLLKEKLLKSDFQLPLYLFAARESGHRNAKQAAWFSLRTGNSIHLTDVIAAQDLDDLLSTDPEVRAKVAEKEGLNLPNAVESLVKTLRDGQFPARPKDCGACGFRAVCRITDRQMTEEGG</sequence>
<evidence type="ECO:0000256" key="2">
    <source>
        <dbReference type="ARBA" id="ARBA00022741"/>
    </source>
</evidence>
<dbReference type="Proteomes" id="UP000662747">
    <property type="component" value="Chromosome"/>
</dbReference>
<dbReference type="PANTHER" id="PTHR30591:SF1">
    <property type="entry name" value="RECBCD ENZYME SUBUNIT RECC"/>
    <property type="match status" value="1"/>
</dbReference>
<accession>A0ABX7PBM5</accession>
<dbReference type="SUPFAM" id="SSF52540">
    <property type="entry name" value="P-loop containing nucleoside triphosphate hydrolases"/>
    <property type="match status" value="1"/>
</dbReference>
<dbReference type="Pfam" id="PF12705">
    <property type="entry name" value="PDDEXK_1"/>
    <property type="match status" value="1"/>
</dbReference>
<keyword evidence="3" id="KW-0227">DNA damage</keyword>
<dbReference type="PANTHER" id="PTHR30591">
    <property type="entry name" value="RECBCD ENZYME SUBUNIT RECC"/>
    <property type="match status" value="1"/>
</dbReference>
<feature type="domain" description="PD-(D/E)XK endonuclease-like" evidence="10">
    <location>
        <begin position="780"/>
        <end position="1068"/>
    </location>
</feature>
<name>A0ABX7PBM5_9BACT</name>
<dbReference type="InterPro" id="IPR027417">
    <property type="entry name" value="P-loop_NTPase"/>
</dbReference>
<keyword evidence="9" id="KW-0234">DNA repair</keyword>
<evidence type="ECO:0000256" key="3">
    <source>
        <dbReference type="ARBA" id="ARBA00022763"/>
    </source>
</evidence>
<gene>
    <name evidence="11" type="ORF">JY651_24380</name>
</gene>